<evidence type="ECO:0000313" key="3">
    <source>
        <dbReference type="Proteomes" id="UP000824890"/>
    </source>
</evidence>
<feature type="region of interest" description="Disordered" evidence="1">
    <location>
        <begin position="77"/>
        <end position="111"/>
    </location>
</feature>
<dbReference type="Proteomes" id="UP000824890">
    <property type="component" value="Unassembled WGS sequence"/>
</dbReference>
<comment type="caution">
    <text evidence="2">The sequence shown here is derived from an EMBL/GenBank/DDBJ whole genome shotgun (WGS) entry which is preliminary data.</text>
</comment>
<gene>
    <name evidence="2" type="ORF">HID58_065841</name>
</gene>
<protein>
    <submittedName>
        <fullName evidence="2">Uncharacterized protein</fullName>
    </submittedName>
</protein>
<organism evidence="2 3">
    <name type="scientific">Brassica napus</name>
    <name type="common">Rape</name>
    <dbReference type="NCBI Taxonomy" id="3708"/>
    <lineage>
        <taxon>Eukaryota</taxon>
        <taxon>Viridiplantae</taxon>
        <taxon>Streptophyta</taxon>
        <taxon>Embryophyta</taxon>
        <taxon>Tracheophyta</taxon>
        <taxon>Spermatophyta</taxon>
        <taxon>Magnoliopsida</taxon>
        <taxon>eudicotyledons</taxon>
        <taxon>Gunneridae</taxon>
        <taxon>Pentapetalae</taxon>
        <taxon>rosids</taxon>
        <taxon>malvids</taxon>
        <taxon>Brassicales</taxon>
        <taxon>Brassicaceae</taxon>
        <taxon>Brassiceae</taxon>
        <taxon>Brassica</taxon>
    </lineage>
</organism>
<proteinExistence type="predicted"/>
<evidence type="ECO:0000256" key="1">
    <source>
        <dbReference type="SAM" id="MobiDB-lite"/>
    </source>
</evidence>
<sequence>MECATAEKQGYGAIEKEGRAYSCQSLYASFLERRHFSQRWWERDLTCEDGEAAESEDEEVAEKENRFSHILILMEPTGNSSLSSDRKLSKKTVTSSTTAKPNGKSTASSTIVMKPNGRMLFHLSVR</sequence>
<dbReference type="EMBL" id="JAGKQM010000015">
    <property type="protein sequence ID" value="KAH0878447.1"/>
    <property type="molecule type" value="Genomic_DNA"/>
</dbReference>
<accession>A0ABQ7ZDZ8</accession>
<reference evidence="2 3" key="1">
    <citation type="submission" date="2021-05" db="EMBL/GenBank/DDBJ databases">
        <title>Genome Assembly of Synthetic Allotetraploid Brassica napus Reveals Homoeologous Exchanges between Subgenomes.</title>
        <authorList>
            <person name="Davis J.T."/>
        </authorList>
    </citation>
    <scope>NUCLEOTIDE SEQUENCE [LARGE SCALE GENOMIC DNA]</scope>
    <source>
        <strain evidence="3">cv. Da-Ae</strain>
        <tissue evidence="2">Seedling</tissue>
    </source>
</reference>
<keyword evidence="3" id="KW-1185">Reference proteome</keyword>
<evidence type="ECO:0000313" key="2">
    <source>
        <dbReference type="EMBL" id="KAH0878447.1"/>
    </source>
</evidence>
<feature type="compositionally biased region" description="Low complexity" evidence="1">
    <location>
        <begin position="91"/>
        <end position="100"/>
    </location>
</feature>
<name>A0ABQ7ZDZ8_BRANA</name>